<sequence length="251" mass="25547">LAGTVDVIVAEYHEGAGAGTPEKATLDQEVAAGGAFADIVTKTSSSVDVIFTGHTHKQYVWDAPVPGVEGKTRPIVQTGNYGENLGQVVLSIDGASHDVLGYTARNISRSTTPAATLISTYPRVAEVNAITNAALASAAAIGNQPKGSVTADITTSYTGGSYVDGKYAGATARDNRAGQSTIGNLVADSLVASLGSADRGGAEIGVVNPGGLRAELFYAPDGTITYAEANAVLPFVNNLWTTSLTGAQFKA</sequence>
<feature type="domain" description="5'-Nucleotidase C-terminal" evidence="1">
    <location>
        <begin position="168"/>
        <end position="250"/>
    </location>
</feature>
<gene>
    <name evidence="2" type="ORF">S03H2_22470</name>
</gene>
<reference evidence="2" key="1">
    <citation type="journal article" date="2014" name="Front. Microbiol.">
        <title>High frequency of phylogenetically diverse reductive dehalogenase-homologous genes in deep subseafloor sedimentary metagenomes.</title>
        <authorList>
            <person name="Kawai M."/>
            <person name="Futagami T."/>
            <person name="Toyoda A."/>
            <person name="Takaki Y."/>
            <person name="Nishi S."/>
            <person name="Hori S."/>
            <person name="Arai W."/>
            <person name="Tsubouchi T."/>
            <person name="Morono Y."/>
            <person name="Uchiyama I."/>
            <person name="Ito T."/>
            <person name="Fujiyama A."/>
            <person name="Inagaki F."/>
            <person name="Takami H."/>
        </authorList>
    </citation>
    <scope>NUCLEOTIDE SEQUENCE</scope>
    <source>
        <strain evidence="2">Expedition CK06-06</strain>
    </source>
</reference>
<dbReference type="Gene3D" id="3.60.21.10">
    <property type="match status" value="1"/>
</dbReference>
<dbReference type="GO" id="GO:0008253">
    <property type="term" value="F:5'-nucleotidase activity"/>
    <property type="evidence" value="ECO:0007669"/>
    <property type="project" value="TreeGrafter"/>
</dbReference>
<dbReference type="PANTHER" id="PTHR11575:SF24">
    <property type="entry name" value="5'-NUCLEOTIDASE"/>
    <property type="match status" value="1"/>
</dbReference>
<organism evidence="2">
    <name type="scientific">marine sediment metagenome</name>
    <dbReference type="NCBI Taxonomy" id="412755"/>
    <lineage>
        <taxon>unclassified sequences</taxon>
        <taxon>metagenomes</taxon>
        <taxon>ecological metagenomes</taxon>
    </lineage>
</organism>
<dbReference type="EMBL" id="BARU01012107">
    <property type="protein sequence ID" value="GAH37110.1"/>
    <property type="molecule type" value="Genomic_DNA"/>
</dbReference>
<dbReference type="InterPro" id="IPR006179">
    <property type="entry name" value="5_nucleotidase/apyrase"/>
</dbReference>
<proteinExistence type="predicted"/>
<comment type="caution">
    <text evidence="2">The sequence shown here is derived from an EMBL/GenBank/DDBJ whole genome shotgun (WGS) entry which is preliminary data.</text>
</comment>
<dbReference type="InterPro" id="IPR036907">
    <property type="entry name" value="5'-Nucleotdase_C_sf"/>
</dbReference>
<evidence type="ECO:0000259" key="1">
    <source>
        <dbReference type="Pfam" id="PF02872"/>
    </source>
</evidence>
<protein>
    <recommendedName>
        <fullName evidence="1">5'-Nucleotidase C-terminal domain-containing protein</fullName>
    </recommendedName>
</protein>
<dbReference type="Gene3D" id="3.90.780.10">
    <property type="entry name" value="5'-Nucleotidase, C-terminal domain"/>
    <property type="match status" value="1"/>
</dbReference>
<dbReference type="InterPro" id="IPR008334">
    <property type="entry name" value="5'-Nucleotdase_C"/>
</dbReference>
<dbReference type="SUPFAM" id="SSF55816">
    <property type="entry name" value="5'-nucleotidase (syn. UDP-sugar hydrolase), C-terminal domain"/>
    <property type="match status" value="1"/>
</dbReference>
<dbReference type="PRINTS" id="PR01607">
    <property type="entry name" value="APYRASEFAMLY"/>
</dbReference>
<name>X1FX37_9ZZZZ</name>
<dbReference type="Pfam" id="PF02872">
    <property type="entry name" value="5_nucleotid_C"/>
    <property type="match status" value="1"/>
</dbReference>
<accession>X1FX37</accession>
<dbReference type="GO" id="GO:0008768">
    <property type="term" value="F:UDP-sugar diphosphatase activity"/>
    <property type="evidence" value="ECO:0007669"/>
    <property type="project" value="TreeGrafter"/>
</dbReference>
<dbReference type="GO" id="GO:0009166">
    <property type="term" value="P:nucleotide catabolic process"/>
    <property type="evidence" value="ECO:0007669"/>
    <property type="project" value="InterPro"/>
</dbReference>
<dbReference type="AlphaFoldDB" id="X1FX37"/>
<dbReference type="GO" id="GO:0030288">
    <property type="term" value="C:outer membrane-bounded periplasmic space"/>
    <property type="evidence" value="ECO:0007669"/>
    <property type="project" value="TreeGrafter"/>
</dbReference>
<feature type="non-terminal residue" evidence="2">
    <location>
        <position position="1"/>
    </location>
</feature>
<evidence type="ECO:0000313" key="2">
    <source>
        <dbReference type="EMBL" id="GAH37110.1"/>
    </source>
</evidence>
<dbReference type="SUPFAM" id="SSF56300">
    <property type="entry name" value="Metallo-dependent phosphatases"/>
    <property type="match status" value="1"/>
</dbReference>
<feature type="non-terminal residue" evidence="2">
    <location>
        <position position="251"/>
    </location>
</feature>
<dbReference type="InterPro" id="IPR029052">
    <property type="entry name" value="Metallo-depent_PP-like"/>
</dbReference>
<dbReference type="PANTHER" id="PTHR11575">
    <property type="entry name" value="5'-NUCLEOTIDASE-RELATED"/>
    <property type="match status" value="1"/>
</dbReference>